<dbReference type="EMBL" id="JH719392">
    <property type="protein sequence ID" value="EJC85479.1"/>
    <property type="molecule type" value="Genomic_DNA"/>
</dbReference>
<dbReference type="RefSeq" id="WP_003574822.1">
    <property type="nucleotide sequence ID" value="NZ_JH719392.1"/>
</dbReference>
<proteinExistence type="predicted"/>
<protein>
    <submittedName>
        <fullName evidence="1">Uncharacterized protein</fullName>
    </submittedName>
</protein>
<evidence type="ECO:0000313" key="1">
    <source>
        <dbReference type="EMBL" id="EJC85479.1"/>
    </source>
</evidence>
<organism evidence="1 2">
    <name type="scientific">Rhizobium leguminosarum bv. trifolii WSM2297</name>
    <dbReference type="NCBI Taxonomy" id="754762"/>
    <lineage>
        <taxon>Bacteria</taxon>
        <taxon>Pseudomonadati</taxon>
        <taxon>Pseudomonadota</taxon>
        <taxon>Alphaproteobacteria</taxon>
        <taxon>Hyphomicrobiales</taxon>
        <taxon>Rhizobiaceae</taxon>
        <taxon>Rhizobium/Agrobacterium group</taxon>
        <taxon>Rhizobium</taxon>
    </lineage>
</organism>
<gene>
    <name evidence="1" type="ORF">Rleg4DRAFT_7364</name>
</gene>
<evidence type="ECO:0000313" key="2">
    <source>
        <dbReference type="Proteomes" id="UP000005732"/>
    </source>
</evidence>
<dbReference type="AlphaFoldDB" id="J0L584"/>
<sequence>MANGKISDWDNRKIDERAPAGAGGKYTHYCFGTVSLVPLEEGKYEIVDLAFFNRAVGWCPIVVDGEYGPVGSFWDEEE</sequence>
<name>J0L584_RHILT</name>
<dbReference type="HOGENOM" id="CLU_2619574_0_0_5"/>
<accession>J0L584</accession>
<dbReference type="Proteomes" id="UP000005732">
    <property type="component" value="Unassembled WGS sequence"/>
</dbReference>
<reference evidence="1 2" key="1">
    <citation type="submission" date="2012-02" db="EMBL/GenBank/DDBJ databases">
        <title>Improved High-Quality Draft Sequence of Rhizobium leguminosarum bv. trifolii WSM2297.</title>
        <authorList>
            <consortium name="US DOE Joint Genome Institute"/>
            <person name="Lucas S."/>
            <person name="Han J."/>
            <person name="Lapidus A."/>
            <person name="Cheng J.-F."/>
            <person name="Goodwin L."/>
            <person name="Pitluck S."/>
            <person name="Peters L."/>
            <person name="Ovchinnikova G."/>
            <person name="Zhang X."/>
            <person name="Detter J.C."/>
            <person name="Han C."/>
            <person name="Tapia R."/>
            <person name="Land M."/>
            <person name="Hauser L."/>
            <person name="Kyrpides N."/>
            <person name="Ivanova N."/>
            <person name="Pagani I."/>
            <person name="Brau L."/>
            <person name="Yates R."/>
            <person name="O'Hara G."/>
            <person name="Rui T."/>
            <person name="Howieson J."/>
            <person name="Reeve W."/>
            <person name="Woyke T."/>
        </authorList>
    </citation>
    <scope>NUCLEOTIDE SEQUENCE [LARGE SCALE GENOMIC DNA]</scope>
    <source>
        <strain evidence="1 2">WSM2297</strain>
    </source>
</reference>